<gene>
    <name evidence="2" type="ORF">SAMN04488094_11575</name>
</gene>
<dbReference type="RefSeq" id="WP_093362423.1">
    <property type="nucleotide sequence ID" value="NZ_FOLG01000015.1"/>
</dbReference>
<proteinExistence type="predicted"/>
<dbReference type="STRING" id="441112.SAMN04488094_11575"/>
<dbReference type="InterPro" id="IPR010331">
    <property type="entry name" value="ExoD"/>
</dbReference>
<dbReference type="PANTHER" id="PTHR41795:SF1">
    <property type="entry name" value="EXOPOLYSACCHARIDE SYNTHESIS PROTEIN"/>
    <property type="match status" value="1"/>
</dbReference>
<feature type="transmembrane region" description="Helical" evidence="1">
    <location>
        <begin position="144"/>
        <end position="177"/>
    </location>
</feature>
<keyword evidence="1" id="KW-0472">Membrane</keyword>
<accession>A0A1I1PKH4</accession>
<dbReference type="EMBL" id="FOLG01000015">
    <property type="protein sequence ID" value="SFD10236.1"/>
    <property type="molecule type" value="Genomic_DNA"/>
</dbReference>
<feature type="transmembrane region" description="Helical" evidence="1">
    <location>
        <begin position="183"/>
        <end position="205"/>
    </location>
</feature>
<organism evidence="2 3">
    <name type="scientific">Tropicimonas isoalkanivorans</name>
    <dbReference type="NCBI Taxonomy" id="441112"/>
    <lineage>
        <taxon>Bacteria</taxon>
        <taxon>Pseudomonadati</taxon>
        <taxon>Pseudomonadota</taxon>
        <taxon>Alphaproteobacteria</taxon>
        <taxon>Rhodobacterales</taxon>
        <taxon>Roseobacteraceae</taxon>
        <taxon>Tropicimonas</taxon>
    </lineage>
</organism>
<evidence type="ECO:0000313" key="2">
    <source>
        <dbReference type="EMBL" id="SFD10236.1"/>
    </source>
</evidence>
<evidence type="ECO:0000256" key="1">
    <source>
        <dbReference type="SAM" id="Phobius"/>
    </source>
</evidence>
<name>A0A1I1PKH4_9RHOB</name>
<protein>
    <submittedName>
        <fullName evidence="2">Uncharacterized conserved protein</fullName>
    </submittedName>
</protein>
<dbReference type="Proteomes" id="UP000198728">
    <property type="component" value="Unassembled WGS sequence"/>
</dbReference>
<reference evidence="2 3" key="1">
    <citation type="submission" date="2016-10" db="EMBL/GenBank/DDBJ databases">
        <authorList>
            <person name="de Groot N.N."/>
        </authorList>
    </citation>
    <scope>NUCLEOTIDE SEQUENCE [LARGE SCALE GENOMIC DNA]</scope>
    <source>
        <strain evidence="2 3">DSM 19548</strain>
    </source>
</reference>
<dbReference type="Pfam" id="PF06055">
    <property type="entry name" value="ExoD"/>
    <property type="match status" value="1"/>
</dbReference>
<keyword evidence="1" id="KW-0812">Transmembrane</keyword>
<evidence type="ECO:0000313" key="3">
    <source>
        <dbReference type="Proteomes" id="UP000198728"/>
    </source>
</evidence>
<keyword evidence="3" id="KW-1185">Reference proteome</keyword>
<keyword evidence="1" id="KW-1133">Transmembrane helix</keyword>
<dbReference type="PIRSF" id="PIRSF033239">
    <property type="entry name" value="ExoD"/>
    <property type="match status" value="1"/>
</dbReference>
<dbReference type="PANTHER" id="PTHR41795">
    <property type="entry name" value="EXOPOLYSACCHARIDE SYNTHESIS PROTEIN"/>
    <property type="match status" value="1"/>
</dbReference>
<dbReference type="AlphaFoldDB" id="A0A1I1PKH4"/>
<dbReference type="OrthoDB" id="7949130at2"/>
<sequence>MSDAQAVGADGSTETVQPIRSIVDQLDTLSDRDEVRISNMLEAFGSNSFLPVLIIPALLVVSPLSGVPLFSSVCGLTIAAISAQMIFGRDHIWLPDFLMRQKVSGERLRGVMKRLRKIADWLDRHSRERVKPLTRRPGRKTVQVLCLICGAAMPILELVPFSSSLLGAAVTLFVTSLLERDGAFALLGLVFMAAATAAPVTVLGML</sequence>